<gene>
    <name evidence="2" type="ORF">C8D94_10475</name>
</gene>
<feature type="transmembrane region" description="Helical" evidence="1">
    <location>
        <begin position="190"/>
        <end position="210"/>
    </location>
</feature>
<dbReference type="RefSeq" id="WP_115124126.1">
    <property type="nucleotide sequence ID" value="NZ_QRAO01000004.1"/>
</dbReference>
<keyword evidence="1" id="KW-0812">Transmembrane</keyword>
<evidence type="ECO:0000256" key="1">
    <source>
        <dbReference type="SAM" id="Phobius"/>
    </source>
</evidence>
<feature type="transmembrane region" description="Helical" evidence="1">
    <location>
        <begin position="78"/>
        <end position="96"/>
    </location>
</feature>
<feature type="transmembrane region" description="Helical" evidence="1">
    <location>
        <begin position="123"/>
        <end position="142"/>
    </location>
</feature>
<name>A0A370Q8N0_9FLAO</name>
<feature type="transmembrane region" description="Helical" evidence="1">
    <location>
        <begin position="217"/>
        <end position="242"/>
    </location>
</feature>
<keyword evidence="1" id="KW-1133">Transmembrane helix</keyword>
<keyword evidence="1" id="KW-0472">Membrane</keyword>
<dbReference type="InterPro" id="IPR022134">
    <property type="entry name" value="DUF3667"/>
</dbReference>
<dbReference type="AlphaFoldDB" id="A0A370Q8N0"/>
<organism evidence="2 3">
    <name type="scientific">Marinirhabdus gelatinilytica</name>
    <dbReference type="NCBI Taxonomy" id="1703343"/>
    <lineage>
        <taxon>Bacteria</taxon>
        <taxon>Pseudomonadati</taxon>
        <taxon>Bacteroidota</taxon>
        <taxon>Flavobacteriia</taxon>
        <taxon>Flavobacteriales</taxon>
        <taxon>Flavobacteriaceae</taxon>
    </lineage>
</organism>
<evidence type="ECO:0000313" key="2">
    <source>
        <dbReference type="EMBL" id="RDK84703.1"/>
    </source>
</evidence>
<dbReference type="Proteomes" id="UP000255317">
    <property type="component" value="Unassembled WGS sequence"/>
</dbReference>
<keyword evidence="3" id="KW-1185">Reference proteome</keyword>
<evidence type="ECO:0000313" key="3">
    <source>
        <dbReference type="Proteomes" id="UP000255317"/>
    </source>
</evidence>
<accession>A0A370Q8N0</accession>
<reference evidence="2 3" key="1">
    <citation type="submission" date="2018-07" db="EMBL/GenBank/DDBJ databases">
        <title>Genomic Encyclopedia of Type Strains, Phase IV (KMG-IV): sequencing the most valuable type-strain genomes for metagenomic binning, comparative biology and taxonomic classification.</title>
        <authorList>
            <person name="Goeker M."/>
        </authorList>
    </citation>
    <scope>NUCLEOTIDE SEQUENCE [LARGE SCALE GENOMIC DNA]</scope>
    <source>
        <strain evidence="2 3">DSM 101478</strain>
    </source>
</reference>
<dbReference type="OrthoDB" id="1143019at2"/>
<sequence length="277" mass="32051">MECKNCKENLEENDQYCNICGAKVINNRLTLKNAFEEFQDRFLNVDNTFFKTYLHLFIKPVAVIDGYINGTRKKYINVFSYFAIALTLTGFQIFIVRKFFPEALELPFGIAENLPENYGNMDWMYDYISLVTLINLPIYALVSKLTFIGAKKYNYTEHLVSMTYIFSQYSISSFPIILFSVISGANYYEIGYYVFVPLFFYTAFVFSKLYKLTWGQILLRFFSLGVVVFVLLTLLTILQIIVMFMTGGLEEIIEAERAKQAKEAVGYIASSVINWTS</sequence>
<protein>
    <submittedName>
        <fullName evidence="2">Uncharacterized protein DUF3667</fullName>
    </submittedName>
</protein>
<proteinExistence type="predicted"/>
<comment type="caution">
    <text evidence="2">The sequence shown here is derived from an EMBL/GenBank/DDBJ whole genome shotgun (WGS) entry which is preliminary data.</text>
</comment>
<dbReference type="Pfam" id="PF12412">
    <property type="entry name" value="DUF3667"/>
    <property type="match status" value="1"/>
</dbReference>
<dbReference type="EMBL" id="QRAO01000004">
    <property type="protein sequence ID" value="RDK84703.1"/>
    <property type="molecule type" value="Genomic_DNA"/>
</dbReference>
<feature type="transmembrane region" description="Helical" evidence="1">
    <location>
        <begin position="163"/>
        <end position="184"/>
    </location>
</feature>